<evidence type="ECO:0000313" key="2">
    <source>
        <dbReference type="EMBL" id="ODM90790.1"/>
    </source>
</evidence>
<accession>A0A1D2MCT7</accession>
<comment type="caution">
    <text evidence="2">The sequence shown here is derived from an EMBL/GenBank/DDBJ whole genome shotgun (WGS) entry which is preliminary data.</text>
</comment>
<dbReference type="EMBL" id="LJIJ01001794">
    <property type="protein sequence ID" value="ODM90790.1"/>
    <property type="molecule type" value="Genomic_DNA"/>
</dbReference>
<dbReference type="Proteomes" id="UP000094527">
    <property type="component" value="Unassembled WGS sequence"/>
</dbReference>
<protein>
    <submittedName>
        <fullName evidence="2">Uncharacterized protein</fullName>
    </submittedName>
</protein>
<gene>
    <name evidence="2" type="ORF">Ocin01_15893</name>
</gene>
<evidence type="ECO:0000256" key="1">
    <source>
        <dbReference type="SAM" id="SignalP"/>
    </source>
</evidence>
<name>A0A1D2MCT7_ORCCI</name>
<sequence length="157" mass="17166">MLTRFCIIAALLSLLLLVSINAVPADNELFQDTVEIQEGVEINSVTPFKAIFFPKVDTSACRFCRPPVSFHIMLFVNKSNNTYKILEQLIGNHIGCNSVVDSSVALGNGHGAALTMAVAVAVVDVHIKLKFNIDMTYDWSTSGSPLYARTLTEKEGM</sequence>
<evidence type="ECO:0000313" key="3">
    <source>
        <dbReference type="Proteomes" id="UP000094527"/>
    </source>
</evidence>
<organism evidence="2 3">
    <name type="scientific">Orchesella cincta</name>
    <name type="common">Springtail</name>
    <name type="synonym">Podura cincta</name>
    <dbReference type="NCBI Taxonomy" id="48709"/>
    <lineage>
        <taxon>Eukaryota</taxon>
        <taxon>Metazoa</taxon>
        <taxon>Ecdysozoa</taxon>
        <taxon>Arthropoda</taxon>
        <taxon>Hexapoda</taxon>
        <taxon>Collembola</taxon>
        <taxon>Entomobryomorpha</taxon>
        <taxon>Entomobryoidea</taxon>
        <taxon>Orchesellidae</taxon>
        <taxon>Orchesellinae</taxon>
        <taxon>Orchesella</taxon>
    </lineage>
</organism>
<feature type="signal peptide" evidence="1">
    <location>
        <begin position="1"/>
        <end position="22"/>
    </location>
</feature>
<feature type="chain" id="PRO_5008903821" evidence="1">
    <location>
        <begin position="23"/>
        <end position="157"/>
    </location>
</feature>
<keyword evidence="3" id="KW-1185">Reference proteome</keyword>
<reference evidence="2 3" key="1">
    <citation type="journal article" date="2016" name="Genome Biol. Evol.">
        <title>Gene Family Evolution Reflects Adaptation to Soil Environmental Stressors in the Genome of the Collembolan Orchesella cincta.</title>
        <authorList>
            <person name="Faddeeva-Vakhrusheva A."/>
            <person name="Derks M.F."/>
            <person name="Anvar S.Y."/>
            <person name="Agamennone V."/>
            <person name="Suring W."/>
            <person name="Smit S."/>
            <person name="van Straalen N.M."/>
            <person name="Roelofs D."/>
        </authorList>
    </citation>
    <scope>NUCLEOTIDE SEQUENCE [LARGE SCALE GENOMIC DNA]</scope>
    <source>
        <tissue evidence="2">Mixed pool</tissue>
    </source>
</reference>
<dbReference type="AlphaFoldDB" id="A0A1D2MCT7"/>
<keyword evidence="1" id="KW-0732">Signal</keyword>
<proteinExistence type="predicted"/>